<reference evidence="2 3" key="1">
    <citation type="submission" date="2018-01" db="EMBL/GenBank/DDBJ databases">
        <title>Genomic Encyclopedia of Type Strains, Phase III (KMG-III): the genomes of soil and plant-associated and newly described type strains.</title>
        <authorList>
            <person name="Whitman W."/>
        </authorList>
    </citation>
    <scope>NUCLEOTIDE SEQUENCE [LARGE SCALE GENOMIC DNA]</scope>
    <source>
        <strain evidence="2 3">JCM 18070</strain>
    </source>
</reference>
<sequence length="45" mass="4717">MTTIARRLFPRAQDREALIALSAVLAGAIGSIATLVTVAMMMAGR</sequence>
<protein>
    <submittedName>
        <fullName evidence="2">Uncharacterized protein</fullName>
    </submittedName>
</protein>
<dbReference type="AlphaFoldDB" id="A0A2S4MNN5"/>
<dbReference type="Proteomes" id="UP000237381">
    <property type="component" value="Unassembled WGS sequence"/>
</dbReference>
<feature type="transmembrane region" description="Helical" evidence="1">
    <location>
        <begin position="17"/>
        <end position="43"/>
    </location>
</feature>
<keyword evidence="1" id="KW-0472">Membrane</keyword>
<accession>A0A2S4MNN5</accession>
<evidence type="ECO:0000313" key="2">
    <source>
        <dbReference type="EMBL" id="POR56199.1"/>
    </source>
</evidence>
<evidence type="ECO:0000313" key="3">
    <source>
        <dbReference type="Proteomes" id="UP000237381"/>
    </source>
</evidence>
<gene>
    <name evidence="2" type="ORF">B0G62_101596</name>
</gene>
<keyword evidence="3" id="KW-1185">Reference proteome</keyword>
<evidence type="ECO:0000256" key="1">
    <source>
        <dbReference type="SAM" id="Phobius"/>
    </source>
</evidence>
<keyword evidence="1" id="KW-1133">Transmembrane helix</keyword>
<organism evidence="2 3">
    <name type="scientific">Paraburkholderia eburnea</name>
    <dbReference type="NCBI Taxonomy" id="1189126"/>
    <lineage>
        <taxon>Bacteria</taxon>
        <taxon>Pseudomonadati</taxon>
        <taxon>Pseudomonadota</taxon>
        <taxon>Betaproteobacteria</taxon>
        <taxon>Burkholderiales</taxon>
        <taxon>Burkholderiaceae</taxon>
        <taxon>Paraburkholderia</taxon>
    </lineage>
</organism>
<comment type="caution">
    <text evidence="2">The sequence shown here is derived from an EMBL/GenBank/DDBJ whole genome shotgun (WGS) entry which is preliminary data.</text>
</comment>
<proteinExistence type="predicted"/>
<name>A0A2S4MNN5_9BURK</name>
<dbReference type="EMBL" id="PQGA01000001">
    <property type="protein sequence ID" value="POR56199.1"/>
    <property type="molecule type" value="Genomic_DNA"/>
</dbReference>
<dbReference type="RefSeq" id="WP_167401172.1">
    <property type="nucleotide sequence ID" value="NZ_PQGA01000001.1"/>
</dbReference>
<keyword evidence="1" id="KW-0812">Transmembrane</keyword>